<dbReference type="AlphaFoldDB" id="A0A1K1M6B1"/>
<gene>
    <name evidence="1" type="ORF">SAMN05660313_00362</name>
</gene>
<evidence type="ECO:0000313" key="2">
    <source>
        <dbReference type="Proteomes" id="UP000183257"/>
    </source>
</evidence>
<name>A0A1K1M6B1_9FLAO</name>
<protein>
    <recommendedName>
        <fullName evidence="3">Tetratricopeptide repeat-containing protein</fullName>
    </recommendedName>
</protein>
<reference evidence="2" key="1">
    <citation type="submission" date="2016-11" db="EMBL/GenBank/DDBJ databases">
        <authorList>
            <person name="Varghese N."/>
            <person name="Submissions S."/>
        </authorList>
    </citation>
    <scope>NUCLEOTIDE SEQUENCE [LARGE SCALE GENOMIC DNA]</scope>
    <source>
        <strain evidence="2">DSM 24786</strain>
    </source>
</reference>
<sequence>MHNQPKVMIFEKAINNNIKFNKMKKLALLVAFVCVASVTAQTQYEKGMTKAFELWKNKKNIEAVQIFERISTAEKENWLPPYYAATVEIISAFGVKDEAVLTAKLNKAKTFLDAADKLSENNPEILMSYALLNTAYIAFDGQKYGMTLSGKNVAIYNKALALAPNNPRVILSKAEWDMGAAKFFGQPLEPFCKDVKKAVELFKKEEQTIKFYPYSGLDRAEKIMKNCEKKSSQN</sequence>
<organism evidence="1 2">
    <name type="scientific">Cellulophaga fucicola</name>
    <dbReference type="NCBI Taxonomy" id="76595"/>
    <lineage>
        <taxon>Bacteria</taxon>
        <taxon>Pseudomonadati</taxon>
        <taxon>Bacteroidota</taxon>
        <taxon>Flavobacteriia</taxon>
        <taxon>Flavobacteriales</taxon>
        <taxon>Flavobacteriaceae</taxon>
        <taxon>Cellulophaga</taxon>
    </lineage>
</organism>
<keyword evidence="2" id="KW-1185">Reference proteome</keyword>
<evidence type="ECO:0008006" key="3">
    <source>
        <dbReference type="Google" id="ProtNLM"/>
    </source>
</evidence>
<evidence type="ECO:0000313" key="1">
    <source>
        <dbReference type="EMBL" id="SFW18680.1"/>
    </source>
</evidence>
<proteinExistence type="predicted"/>
<dbReference type="Proteomes" id="UP000183257">
    <property type="component" value="Unassembled WGS sequence"/>
</dbReference>
<dbReference type="STRING" id="76595.SAMN05660313_00362"/>
<accession>A0A1K1M6B1</accession>
<dbReference type="EMBL" id="FPIY01000001">
    <property type="protein sequence ID" value="SFW18680.1"/>
    <property type="molecule type" value="Genomic_DNA"/>
</dbReference>